<comment type="caution">
    <text evidence="2">The sequence shown here is derived from an EMBL/GenBank/DDBJ whole genome shotgun (WGS) entry which is preliminary data.</text>
</comment>
<dbReference type="Proteomes" id="UP000275836">
    <property type="component" value="Unassembled WGS sequence"/>
</dbReference>
<proteinExistence type="predicted"/>
<sequence length="92" mass="10289">MAIIILYVMFLMILGFIAAYLWLNRNNVFGLTLAQSHRLTNWAVPFLVVDIIFTAIALWLKGPDDFMPIIGLIVGGLVLPVIGLIIVQETFD</sequence>
<keyword evidence="1" id="KW-1133">Transmembrane helix</keyword>
<protein>
    <submittedName>
        <fullName evidence="2">Uncharacterized protein</fullName>
    </submittedName>
</protein>
<evidence type="ECO:0000313" key="3">
    <source>
        <dbReference type="Proteomes" id="UP000275836"/>
    </source>
</evidence>
<organism evidence="2 3">
    <name type="scientific">Weissella viridescens</name>
    <name type="common">Lactobacillus viridescens</name>
    <dbReference type="NCBI Taxonomy" id="1629"/>
    <lineage>
        <taxon>Bacteria</taxon>
        <taxon>Bacillati</taxon>
        <taxon>Bacillota</taxon>
        <taxon>Bacilli</taxon>
        <taxon>Lactobacillales</taxon>
        <taxon>Lactobacillaceae</taxon>
        <taxon>Weissella</taxon>
    </lineage>
</organism>
<feature type="transmembrane region" description="Helical" evidence="1">
    <location>
        <begin position="43"/>
        <end position="60"/>
    </location>
</feature>
<dbReference type="RefSeq" id="WP_124942780.1">
    <property type="nucleotide sequence ID" value="NZ_RHGY01000001.1"/>
</dbReference>
<reference evidence="2 3" key="1">
    <citation type="submission" date="2018-10" db="EMBL/GenBank/DDBJ databases">
        <title>Draft genome sequence of Weissella viridescens UCO-SMC3.</title>
        <authorList>
            <person name="Garcia-Cancino A."/>
            <person name="Espinoza-Monje M."/>
            <person name="Albarracin L."/>
            <person name="Garcia-Castillo V."/>
            <person name="Campos-Martin J."/>
            <person name="Nakano Y."/>
            <person name="Guitierrez-Zamorano C."/>
            <person name="Ikeda-Ohtsubo W."/>
            <person name="Morita H."/>
            <person name="Kitazawa H."/>
            <person name="Villena J."/>
        </authorList>
    </citation>
    <scope>NUCLEOTIDE SEQUENCE [LARGE SCALE GENOMIC DNA]</scope>
    <source>
        <strain evidence="2 3">UCO-SMC3</strain>
    </source>
</reference>
<accession>A0A3P2RDU9</accession>
<dbReference type="OrthoDB" id="2149202at2"/>
<feature type="transmembrane region" description="Helical" evidence="1">
    <location>
        <begin position="66"/>
        <end position="87"/>
    </location>
</feature>
<dbReference type="AlphaFoldDB" id="A0A3P2RDU9"/>
<dbReference type="EMBL" id="RHGY01000001">
    <property type="protein sequence ID" value="RRG18843.1"/>
    <property type="molecule type" value="Genomic_DNA"/>
</dbReference>
<name>A0A3P2RDU9_WEIVI</name>
<feature type="transmembrane region" description="Helical" evidence="1">
    <location>
        <begin position="6"/>
        <end position="23"/>
    </location>
</feature>
<evidence type="ECO:0000256" key="1">
    <source>
        <dbReference type="SAM" id="Phobius"/>
    </source>
</evidence>
<evidence type="ECO:0000313" key="2">
    <source>
        <dbReference type="EMBL" id="RRG18843.1"/>
    </source>
</evidence>
<keyword evidence="1" id="KW-0812">Transmembrane</keyword>
<keyword evidence="1" id="KW-0472">Membrane</keyword>
<gene>
    <name evidence="2" type="ORF">D3P96_02335</name>
</gene>